<feature type="domain" description="EcxA zinc-binding" evidence="2">
    <location>
        <begin position="605"/>
        <end position="914"/>
    </location>
</feature>
<sequence length="1045" mass="112469">MDFAIAPAHEPAAFAYFSLGESKRSWRRECLLAGTLGTAASFAILSAAVLRNTAGVVSDSAWLDASPDALDASPAPSDPFLGMTDHRHTPHPFTLVNDVVTDGFFRVLWRDGHGRGPAEIWLEVNQSALGSEFLVSASVSRGDGRHSLLHEDRTDAERTVFKFEQSPGVDSSLDLIAPQYEIRLPAAGGSLSQHTLTHAAWSGYVESFVGTKVTRFVTKPNASDERSSEACDAILWRNGSEVPVSPLGCERYAADGTSWLIDVTKWLTTGVVTRRLASGEGQRRPRLVLAEAHPASAVFGLQTREEELRLSLARLPPLDGRYTARAADDRIGYWTLEYTEVGEALGPLTAGSADRKVDVIQRWHLQPSDPHVDAAEERAAGRLLTPSRPITFYIDPSVPERWRRAMKRGVENWQAAFEQAGWANAIVAVLPGDEAFPSDYSAADSRYASISWAVSLQEVYSVGTHTFDPRTGEIMDADIMFSHSWVSAWANDFDADAAGAPARTGTGAGGSDNGSPHRHHGKVYEESGGYLPQRYWHGQAASERLSHRLAAAERRIEAALGERHGDPRGGPGPCGVSSAAARREGMANLRAKLELDGAIPPGGRVPEEYIEAALVDVTMHEVGHTLGLRHNFRASAAYSFSQLSDPSFTGAHGYASSVMDYVDAFLPSSRNLSVIGSSTGAVYNPFNGVVGIYDRHAIEYGYAPLAGEEAGRQHAYLAALASRGAANAELAFSTDEDEATASGPDPLVSLYDQSNDPLGFYIDQLALSQRLLSAAANRTVGVGEPWAALLPSVERYMGAAMKAGAAAAKYVGGYVFSKAHKGDPAAPPPLVPVSAAEQWRAVQLLLQILSDDFWVPQEELLVLPERRGECHGLDVYCLGLGVAKLQDKAHETRTLLLQTLVKPARLASLRQGERTVVGGAAVATRYLGWSGGCDWLDFGADRKYPLSLHPHATSTSPPLHGAAAAKARYALEREWVSLLSDLADGSSGESSAVAISLLHDLREAATRSESRRRQGPEAETDDAADALAAIRRMLSLWEQGLPIPS</sequence>
<dbReference type="Proteomes" id="UP000013827">
    <property type="component" value="Unassembled WGS sequence"/>
</dbReference>
<keyword evidence="4" id="KW-1185">Reference proteome</keyword>
<accession>A0A0D3JVX5</accession>
<proteinExistence type="predicted"/>
<evidence type="ECO:0000259" key="2">
    <source>
        <dbReference type="Pfam" id="PF16313"/>
    </source>
</evidence>
<dbReference type="STRING" id="2903.R1ELX3"/>
<dbReference type="InterPro" id="IPR032534">
    <property type="entry name" value="EcxA_zinc-bd"/>
</dbReference>
<dbReference type="EnsemblProtists" id="EOD27660">
    <property type="protein sequence ID" value="EOD27660"/>
    <property type="gene ID" value="EMIHUDRAFT_204564"/>
</dbReference>
<dbReference type="HOGENOM" id="CLU_284765_0_0_1"/>
<dbReference type="KEGG" id="ehx:EMIHUDRAFT_204564"/>
<evidence type="ECO:0000313" key="3">
    <source>
        <dbReference type="EnsemblProtists" id="EOD27660"/>
    </source>
</evidence>
<dbReference type="PANTHER" id="PTHR38478:SF1">
    <property type="entry name" value="ZINC DEPENDENT METALLOPROTEASE DOMAIN LIPOPROTEIN"/>
    <property type="match status" value="1"/>
</dbReference>
<organism evidence="3 4">
    <name type="scientific">Emiliania huxleyi (strain CCMP1516)</name>
    <dbReference type="NCBI Taxonomy" id="280463"/>
    <lineage>
        <taxon>Eukaryota</taxon>
        <taxon>Haptista</taxon>
        <taxon>Haptophyta</taxon>
        <taxon>Prymnesiophyceae</taxon>
        <taxon>Isochrysidales</taxon>
        <taxon>Noelaerhabdaceae</taxon>
        <taxon>Emiliania</taxon>
    </lineage>
</organism>
<name>A0A0D3JVX5_EMIH1</name>
<reference evidence="4" key="1">
    <citation type="journal article" date="2013" name="Nature">
        <title>Pan genome of the phytoplankton Emiliania underpins its global distribution.</title>
        <authorList>
            <person name="Read B.A."/>
            <person name="Kegel J."/>
            <person name="Klute M.J."/>
            <person name="Kuo A."/>
            <person name="Lefebvre S.C."/>
            <person name="Maumus F."/>
            <person name="Mayer C."/>
            <person name="Miller J."/>
            <person name="Monier A."/>
            <person name="Salamov A."/>
            <person name="Young J."/>
            <person name="Aguilar M."/>
            <person name="Claverie J.M."/>
            <person name="Frickenhaus S."/>
            <person name="Gonzalez K."/>
            <person name="Herman E.K."/>
            <person name="Lin Y.C."/>
            <person name="Napier J."/>
            <person name="Ogata H."/>
            <person name="Sarno A.F."/>
            <person name="Shmutz J."/>
            <person name="Schroeder D."/>
            <person name="de Vargas C."/>
            <person name="Verret F."/>
            <person name="von Dassow P."/>
            <person name="Valentin K."/>
            <person name="Van de Peer Y."/>
            <person name="Wheeler G."/>
            <person name="Dacks J.B."/>
            <person name="Delwiche C.F."/>
            <person name="Dyhrman S.T."/>
            <person name="Glockner G."/>
            <person name="John U."/>
            <person name="Richards T."/>
            <person name="Worden A.Z."/>
            <person name="Zhang X."/>
            <person name="Grigoriev I.V."/>
            <person name="Allen A.E."/>
            <person name="Bidle K."/>
            <person name="Borodovsky M."/>
            <person name="Bowler C."/>
            <person name="Brownlee C."/>
            <person name="Cock J.M."/>
            <person name="Elias M."/>
            <person name="Gladyshev V.N."/>
            <person name="Groth M."/>
            <person name="Guda C."/>
            <person name="Hadaegh A."/>
            <person name="Iglesias-Rodriguez M.D."/>
            <person name="Jenkins J."/>
            <person name="Jones B.M."/>
            <person name="Lawson T."/>
            <person name="Leese F."/>
            <person name="Lindquist E."/>
            <person name="Lobanov A."/>
            <person name="Lomsadze A."/>
            <person name="Malik S.B."/>
            <person name="Marsh M.E."/>
            <person name="Mackinder L."/>
            <person name="Mock T."/>
            <person name="Mueller-Roeber B."/>
            <person name="Pagarete A."/>
            <person name="Parker M."/>
            <person name="Probert I."/>
            <person name="Quesneville H."/>
            <person name="Raines C."/>
            <person name="Rensing S.A."/>
            <person name="Riano-Pachon D.M."/>
            <person name="Richier S."/>
            <person name="Rokitta S."/>
            <person name="Shiraiwa Y."/>
            <person name="Soanes D.M."/>
            <person name="van der Giezen M."/>
            <person name="Wahlund T.M."/>
            <person name="Williams B."/>
            <person name="Wilson W."/>
            <person name="Wolfe G."/>
            <person name="Wurch L.L."/>
        </authorList>
    </citation>
    <scope>NUCLEOTIDE SEQUENCE</scope>
</reference>
<feature type="region of interest" description="Disordered" evidence="1">
    <location>
        <begin position="500"/>
        <end position="524"/>
    </location>
</feature>
<dbReference type="InterPro" id="IPR024079">
    <property type="entry name" value="MetalloPept_cat_dom_sf"/>
</dbReference>
<dbReference type="SUPFAM" id="SSF55486">
    <property type="entry name" value="Metalloproteases ('zincins'), catalytic domain"/>
    <property type="match status" value="1"/>
</dbReference>
<dbReference type="PANTHER" id="PTHR38478">
    <property type="entry name" value="PEPTIDASE M1A AND M12B"/>
    <property type="match status" value="1"/>
</dbReference>
<protein>
    <recommendedName>
        <fullName evidence="2">EcxA zinc-binding domain-containing protein</fullName>
    </recommendedName>
</protein>
<evidence type="ECO:0000256" key="1">
    <source>
        <dbReference type="SAM" id="MobiDB-lite"/>
    </source>
</evidence>
<dbReference type="Pfam" id="PF16313">
    <property type="entry name" value="DUF4953"/>
    <property type="match status" value="1"/>
</dbReference>
<dbReference type="eggNOG" id="ENOG502RYE2">
    <property type="taxonomic scope" value="Eukaryota"/>
</dbReference>
<dbReference type="RefSeq" id="XP_005780089.1">
    <property type="nucleotide sequence ID" value="XM_005780032.1"/>
</dbReference>
<dbReference type="AlphaFoldDB" id="A0A0D3JVX5"/>
<evidence type="ECO:0000313" key="4">
    <source>
        <dbReference type="Proteomes" id="UP000013827"/>
    </source>
</evidence>
<dbReference type="GeneID" id="17273205"/>
<dbReference type="Gene3D" id="3.40.390.10">
    <property type="entry name" value="Collagenase (Catalytic Domain)"/>
    <property type="match status" value="1"/>
</dbReference>
<dbReference type="PaxDb" id="2903-EOD27660"/>
<reference evidence="3" key="2">
    <citation type="submission" date="2024-10" db="UniProtKB">
        <authorList>
            <consortium name="EnsemblProtists"/>
        </authorList>
    </citation>
    <scope>IDENTIFICATION</scope>
</reference>
<dbReference type="GO" id="GO:0008237">
    <property type="term" value="F:metallopeptidase activity"/>
    <property type="evidence" value="ECO:0007669"/>
    <property type="project" value="InterPro"/>
</dbReference>